<proteinExistence type="predicted"/>
<sequence>MDKYLMYGIVILGIIGVVLNTALILVYAIAIKNLDSQQQKYKNEMRRIFGWDEYDWSENFNRVKKRSERLLEEVDELNKLPLIIQAKKEQTLRRLIQEQDQTQGEIERLSR</sequence>
<dbReference type="AlphaFoldDB" id="A0AA97AEM4"/>
<keyword evidence="1" id="KW-0472">Membrane</keyword>
<evidence type="ECO:0000313" key="2">
    <source>
        <dbReference type="EMBL" id="WNY51516.1"/>
    </source>
</evidence>
<dbReference type="KEGG" id="sins:PW252_02310"/>
<gene>
    <name evidence="2" type="ORF">PW252_02310</name>
</gene>
<dbReference type="RefSeq" id="WP_248051657.1">
    <property type="nucleotide sequence ID" value="NZ_CP118735.1"/>
</dbReference>
<name>A0AA97AEM4_9STRE</name>
<evidence type="ECO:0000256" key="1">
    <source>
        <dbReference type="SAM" id="Phobius"/>
    </source>
</evidence>
<dbReference type="EMBL" id="CP118735">
    <property type="protein sequence ID" value="WNY51516.1"/>
    <property type="molecule type" value="Genomic_DNA"/>
</dbReference>
<organism evidence="2">
    <name type="scientific">Streptococcus iners</name>
    <dbReference type="NCBI Taxonomy" id="3028084"/>
    <lineage>
        <taxon>Bacteria</taxon>
        <taxon>Bacillati</taxon>
        <taxon>Bacillota</taxon>
        <taxon>Bacilli</taxon>
        <taxon>Lactobacillales</taxon>
        <taxon>Streptococcaceae</taxon>
        <taxon>Streptococcus</taxon>
    </lineage>
</organism>
<keyword evidence="1" id="KW-0812">Transmembrane</keyword>
<keyword evidence="1" id="KW-1133">Transmembrane helix</keyword>
<protein>
    <submittedName>
        <fullName evidence="2">Uncharacterized protein</fullName>
    </submittedName>
</protein>
<accession>A0AA97AEM4</accession>
<reference evidence="2" key="1">
    <citation type="submission" date="2023-02" db="EMBL/GenBank/DDBJ databases">
        <title>Streptococcus sp. Genome Sequencing and Assembly.</title>
        <authorList>
            <person name="Shore S.M."/>
            <person name="Nicholson T.L."/>
        </authorList>
    </citation>
    <scope>NUCLEOTIDE SEQUENCE</scope>
    <source>
        <strain evidence="2">29887</strain>
    </source>
</reference>
<feature type="transmembrane region" description="Helical" evidence="1">
    <location>
        <begin position="6"/>
        <end position="30"/>
    </location>
</feature>